<dbReference type="RefSeq" id="WP_154592734.1">
    <property type="nucleotide sequence ID" value="NZ_WLVL01000019.1"/>
</dbReference>
<protein>
    <recommendedName>
        <fullName evidence="4">ArsR family transcriptional regulator</fullName>
    </recommendedName>
</protein>
<reference evidence="2 3" key="1">
    <citation type="submission" date="2019-11" db="EMBL/GenBank/DDBJ databases">
        <title>Whole genome sequencing identifies a novel species of the genus Arsenicicoccus isolated from human blood.</title>
        <authorList>
            <person name="Jeong J.H."/>
            <person name="Kweon O.J."/>
            <person name="Kim H.R."/>
            <person name="Kim T.-H."/>
            <person name="Ha S.-M."/>
            <person name="Lee M.-K."/>
        </authorList>
    </citation>
    <scope>NUCLEOTIDE SEQUENCE [LARGE SCALE GENOMIC DNA]</scope>
    <source>
        <strain evidence="2 3">MKL-02</strain>
    </source>
</reference>
<dbReference type="InterPro" id="IPR036388">
    <property type="entry name" value="WH-like_DNA-bd_sf"/>
</dbReference>
<organism evidence="2 3">
    <name type="scientific">Arsenicicoccus cauae</name>
    <dbReference type="NCBI Taxonomy" id="2663847"/>
    <lineage>
        <taxon>Bacteria</taxon>
        <taxon>Bacillati</taxon>
        <taxon>Actinomycetota</taxon>
        <taxon>Actinomycetes</taxon>
        <taxon>Micrococcales</taxon>
        <taxon>Intrasporangiaceae</taxon>
        <taxon>Arsenicicoccus</taxon>
    </lineage>
</organism>
<evidence type="ECO:0000313" key="3">
    <source>
        <dbReference type="Proteomes" id="UP000431092"/>
    </source>
</evidence>
<dbReference type="AlphaFoldDB" id="A0A6I3IT03"/>
<accession>A0A6I3IT03</accession>
<feature type="region of interest" description="Disordered" evidence="1">
    <location>
        <begin position="245"/>
        <end position="276"/>
    </location>
</feature>
<evidence type="ECO:0008006" key="4">
    <source>
        <dbReference type="Google" id="ProtNLM"/>
    </source>
</evidence>
<comment type="caution">
    <text evidence="2">The sequence shown here is derived from an EMBL/GenBank/DDBJ whole genome shotgun (WGS) entry which is preliminary data.</text>
</comment>
<dbReference type="Gene3D" id="1.10.10.10">
    <property type="entry name" value="Winged helix-like DNA-binding domain superfamily/Winged helix DNA-binding domain"/>
    <property type="match status" value="1"/>
</dbReference>
<name>A0A6I3IT03_9MICO</name>
<dbReference type="Proteomes" id="UP000431092">
    <property type="component" value="Unassembled WGS sequence"/>
</dbReference>
<feature type="compositionally biased region" description="Basic residues" evidence="1">
    <location>
        <begin position="266"/>
        <end position="276"/>
    </location>
</feature>
<gene>
    <name evidence="2" type="ORF">GGG17_05350</name>
</gene>
<proteinExistence type="predicted"/>
<keyword evidence="3" id="KW-1185">Reference proteome</keyword>
<dbReference type="SUPFAM" id="SSF46785">
    <property type="entry name" value="Winged helix' DNA-binding domain"/>
    <property type="match status" value="1"/>
</dbReference>
<evidence type="ECO:0000313" key="2">
    <source>
        <dbReference type="EMBL" id="MTB71401.1"/>
    </source>
</evidence>
<evidence type="ECO:0000256" key="1">
    <source>
        <dbReference type="SAM" id="MobiDB-lite"/>
    </source>
</evidence>
<dbReference type="InterPro" id="IPR036390">
    <property type="entry name" value="WH_DNA-bd_sf"/>
</dbReference>
<dbReference type="EMBL" id="WLVL01000019">
    <property type="protein sequence ID" value="MTB71401.1"/>
    <property type="molecule type" value="Genomic_DNA"/>
</dbReference>
<dbReference type="Pfam" id="PF12840">
    <property type="entry name" value="HTH_20"/>
    <property type="match status" value="1"/>
</dbReference>
<sequence length="276" mass="30083">MTSVAQELRWGPEADGRPSLLAPSMRRRVIDVLAAAPLTVHGRPGLAAQDVATRLDIHVTTARFHLDVLLASHVVEARSERLGVVGRPRKIYHLVPAGVRLHPTHRELSALVTSCWGLPEPTGSATMFPAARAWAREHADLEPLAWAPAATPGEWLVTVERLVQTMAEWGFRHGISLVEGGRTVDLQLRAAPFLAIAARHAPVLHAFRRGLITGVLDRLGEPEVDVVLTPHEDIAVTTAHLTSRSPFRHTVGTGLPGPVLPTSTTTRRRANRRRDA</sequence>